<dbReference type="InterPro" id="IPR036249">
    <property type="entry name" value="Thioredoxin-like_sf"/>
</dbReference>
<dbReference type="HOGENOM" id="CLU_042529_10_1_4"/>
<protein>
    <submittedName>
        <fullName evidence="2">Thiol-disulfide isomerase and thioredoxin</fullName>
    </submittedName>
</protein>
<reference evidence="2 3" key="1">
    <citation type="journal article" date="2014" name="Nat. Commun.">
        <title>Physiological and genomic features of highly alkaliphilic hydrogen-utilizing Betaproteobacteria from a continental serpentinizing site.</title>
        <authorList>
            <person name="Suzuki S."/>
            <person name="Kuenen J.G."/>
            <person name="Schipper K."/>
            <person name="van der Velde S."/>
            <person name="Ishii S."/>
            <person name="Wu A."/>
            <person name="Sorokin D.Y."/>
            <person name="Tenney A."/>
            <person name="Meng X.Y."/>
            <person name="Morrill P.L."/>
            <person name="Kamagata Y."/>
            <person name="Muyzer G."/>
            <person name="Nealson K.H."/>
        </authorList>
    </citation>
    <scope>NUCLEOTIDE SEQUENCE [LARGE SCALE GENOMIC DNA]</scope>
    <source>
        <strain evidence="2 3">B1</strain>
    </source>
</reference>
<dbReference type="AlphaFoldDB" id="A0A060NJS5"/>
<proteinExistence type="predicted"/>
<dbReference type="STRING" id="1458426.SMCB_0408"/>
<dbReference type="PROSITE" id="PS51352">
    <property type="entry name" value="THIOREDOXIN_2"/>
    <property type="match status" value="1"/>
</dbReference>
<gene>
    <name evidence="2" type="ORF">SMCB_0408</name>
</gene>
<keyword evidence="2" id="KW-0413">Isomerase</keyword>
<dbReference type="SUPFAM" id="SSF52833">
    <property type="entry name" value="Thioredoxin-like"/>
    <property type="match status" value="1"/>
</dbReference>
<dbReference type="Pfam" id="PF08534">
    <property type="entry name" value="Redoxin"/>
    <property type="match status" value="1"/>
</dbReference>
<dbReference type="GO" id="GO:0016853">
    <property type="term" value="F:isomerase activity"/>
    <property type="evidence" value="ECO:0007669"/>
    <property type="project" value="UniProtKB-KW"/>
</dbReference>
<evidence type="ECO:0000313" key="2">
    <source>
        <dbReference type="EMBL" id="BAO82636.1"/>
    </source>
</evidence>
<keyword evidence="3" id="KW-1185">Reference proteome</keyword>
<evidence type="ECO:0000259" key="1">
    <source>
        <dbReference type="PROSITE" id="PS51352"/>
    </source>
</evidence>
<dbReference type="RefSeq" id="WP_045534681.1">
    <property type="nucleotide sequence ID" value="NZ_AP014569.1"/>
</dbReference>
<dbReference type="Proteomes" id="UP000066014">
    <property type="component" value="Chromosome"/>
</dbReference>
<dbReference type="GO" id="GO:0016491">
    <property type="term" value="F:oxidoreductase activity"/>
    <property type="evidence" value="ECO:0007669"/>
    <property type="project" value="InterPro"/>
</dbReference>
<dbReference type="InterPro" id="IPR013740">
    <property type="entry name" value="Redoxin"/>
</dbReference>
<organism evidence="2 3">
    <name type="scientific">Serpentinimonas maccroryi</name>
    <dbReference type="NCBI Taxonomy" id="1458426"/>
    <lineage>
        <taxon>Bacteria</taxon>
        <taxon>Pseudomonadati</taxon>
        <taxon>Pseudomonadota</taxon>
        <taxon>Betaproteobacteria</taxon>
        <taxon>Burkholderiales</taxon>
        <taxon>Comamonadaceae</taxon>
        <taxon>Serpentinimonas</taxon>
    </lineage>
</organism>
<name>A0A060NJS5_9BURK</name>
<feature type="domain" description="Thioredoxin" evidence="1">
    <location>
        <begin position="27"/>
        <end position="188"/>
    </location>
</feature>
<dbReference type="InterPro" id="IPR013766">
    <property type="entry name" value="Thioredoxin_domain"/>
</dbReference>
<dbReference type="OrthoDB" id="9811352at2"/>
<sequence length="188" mass="20711">MNTPATPPSRWQRWRSRLLTVALVLAVFLGVQAWQTRAVPAVLDLNQPVQWLGRDGSSHSGSLAQALAAARLVHPDAGTRPVALYLWAEWCPICRGMEGSVTRLGQDWPLLTVAMQSGPAAQVLRYQQQRGLPWLSVIDARGTLAQALGYRSVPAFAVIDTDGRLRFATVGFTTGAGMRLRLWLAHWF</sequence>
<dbReference type="Gene3D" id="3.40.30.10">
    <property type="entry name" value="Glutaredoxin"/>
    <property type="match status" value="1"/>
</dbReference>
<accession>A0A060NJS5</accession>
<dbReference type="KEGG" id="cbab:SMCB_0408"/>
<evidence type="ECO:0000313" key="3">
    <source>
        <dbReference type="Proteomes" id="UP000066014"/>
    </source>
</evidence>
<dbReference type="EMBL" id="AP014569">
    <property type="protein sequence ID" value="BAO82636.1"/>
    <property type="molecule type" value="Genomic_DNA"/>
</dbReference>